<protein>
    <submittedName>
        <fullName evidence="3">Long-chain fatty acid--CoA ligase</fullName>
    </submittedName>
</protein>
<dbReference type="AlphaFoldDB" id="A0A1Y1S2A9"/>
<dbReference type="Proteomes" id="UP000192343">
    <property type="component" value="Unassembled WGS sequence"/>
</dbReference>
<feature type="transmembrane region" description="Helical" evidence="1">
    <location>
        <begin position="339"/>
        <end position="363"/>
    </location>
</feature>
<dbReference type="PANTHER" id="PTHR43813">
    <property type="entry name" value="ACYL-ACTIVATING ENZYME 16, CHLOROPLASTIC-RELATED"/>
    <property type="match status" value="1"/>
</dbReference>
<dbReference type="RefSeq" id="WP_083048066.1">
    <property type="nucleotide sequence ID" value="NZ_MWQY01000002.1"/>
</dbReference>
<comment type="caution">
    <text evidence="3">The sequence shown here is derived from an EMBL/GenBank/DDBJ whole genome shotgun (WGS) entry which is preliminary data.</text>
</comment>
<reference evidence="3 4" key="1">
    <citation type="submission" date="2017-03" db="EMBL/GenBank/DDBJ databases">
        <title>Draft Genome sequence of Marispirochaeta sp. strain JC444.</title>
        <authorList>
            <person name="Shivani Y."/>
            <person name="Subhash Y."/>
            <person name="Sasikala C."/>
            <person name="Ramana C."/>
        </authorList>
    </citation>
    <scope>NUCLEOTIDE SEQUENCE [LARGE SCALE GENOMIC DNA]</scope>
    <source>
        <strain evidence="3 4">JC444</strain>
    </source>
</reference>
<organism evidence="3 4">
    <name type="scientific">Marispirochaeta aestuarii</name>
    <dbReference type="NCBI Taxonomy" id="1963862"/>
    <lineage>
        <taxon>Bacteria</taxon>
        <taxon>Pseudomonadati</taxon>
        <taxon>Spirochaetota</taxon>
        <taxon>Spirochaetia</taxon>
        <taxon>Spirochaetales</taxon>
        <taxon>Spirochaetaceae</taxon>
        <taxon>Marispirochaeta</taxon>
    </lineage>
</organism>
<dbReference type="OrthoDB" id="311554at2"/>
<dbReference type="EMBL" id="MWQY01000002">
    <property type="protein sequence ID" value="ORC37925.1"/>
    <property type="molecule type" value="Genomic_DNA"/>
</dbReference>
<dbReference type="GO" id="GO:0016874">
    <property type="term" value="F:ligase activity"/>
    <property type="evidence" value="ECO:0007669"/>
    <property type="project" value="UniProtKB-KW"/>
</dbReference>
<accession>A0A1Y1S2A9</accession>
<dbReference type="SUPFAM" id="SSF56801">
    <property type="entry name" value="Acetyl-CoA synthetase-like"/>
    <property type="match status" value="1"/>
</dbReference>
<keyword evidence="1" id="KW-0812">Transmembrane</keyword>
<dbReference type="Pfam" id="PF23562">
    <property type="entry name" value="AMP-binding_C_3"/>
    <property type="match status" value="1"/>
</dbReference>
<dbReference type="InterPro" id="IPR020845">
    <property type="entry name" value="AMP-binding_CS"/>
</dbReference>
<feature type="domain" description="AMP-dependent synthetase/ligase" evidence="2">
    <location>
        <begin position="13"/>
        <end position="460"/>
    </location>
</feature>
<evidence type="ECO:0000313" key="4">
    <source>
        <dbReference type="Proteomes" id="UP000192343"/>
    </source>
</evidence>
<dbReference type="InterPro" id="IPR052987">
    <property type="entry name" value="Chloroplast_AMP-bd_Enzymes"/>
</dbReference>
<dbReference type="InterPro" id="IPR000873">
    <property type="entry name" value="AMP-dep_synth/lig_dom"/>
</dbReference>
<keyword evidence="1" id="KW-1133">Transmembrane helix</keyword>
<keyword evidence="3" id="KW-0436">Ligase</keyword>
<gene>
    <name evidence="3" type="ORF">B4O97_02705</name>
</gene>
<evidence type="ECO:0000256" key="1">
    <source>
        <dbReference type="SAM" id="Phobius"/>
    </source>
</evidence>
<dbReference type="InterPro" id="IPR042099">
    <property type="entry name" value="ANL_N_sf"/>
</dbReference>
<dbReference type="PROSITE" id="PS00455">
    <property type="entry name" value="AMP_BINDING"/>
    <property type="match status" value="1"/>
</dbReference>
<keyword evidence="4" id="KW-1185">Reference proteome</keyword>
<dbReference type="Gene3D" id="3.40.50.12780">
    <property type="entry name" value="N-terminal domain of ligase-like"/>
    <property type="match status" value="2"/>
</dbReference>
<sequence length="634" mass="71836">MTATIPQLFRSIVRDYPDHAAQYSKNSRGAFVPVSFSELYREVSVFASGLHDLGVRRSDHLGLIADNRKEWLVADLASISLGAMDVPRGRDSMPQEIAFILNYAECRLVFVENREMAEKVLSVVHELPSMKIMVVLDQEFDPSELEKIPRGLKLHTYGDVMERGAKAIKKDPEFLEQEIDKGDIDDVVTIIFTSGTTGEPKGVMLTNRSYLHQVKGVKKIVDIQPGDIWLSVLPVWHSFERVIQYVAIGTVSALAYSKPIGKIMLQDFQAVQPQWMGSVPRIWEAVKTGIYRNVASKPVVSRVLFHFFVWVGGVYATMRNMFLGRMPRFEYRNRLLDKLISLVPLILLFPFKQLGNVLVFSAIKKKLGGRFRAGVSGGGSLPAAVDSFFQAAGVCLLNGYGLTETGPVVAVRNYFRPVPLTLDVFPETEIRIVDDEGRDVPPNTRGVVLARGPQNMKGYYKREDLTRRIVDEEGWLNTGDLGVWTRDGEFDIRGRAKDTIVLFGGENIEPGPIEAKLRESIYIEQAMVVGQDRKFLGVLIVPDAKEVEHYIKANHVPYITREDMLELPDVWELFNSEIQELISGKNGFKHFERIYRFALIPRSFEIGRELSAKQEVKRHVIAELYEEEIDKLFR</sequence>
<name>A0A1Y1S2A9_9SPIO</name>
<dbReference type="STRING" id="1963862.B4O97_02705"/>
<evidence type="ECO:0000313" key="3">
    <source>
        <dbReference type="EMBL" id="ORC37925.1"/>
    </source>
</evidence>
<evidence type="ECO:0000259" key="2">
    <source>
        <dbReference type="Pfam" id="PF00501"/>
    </source>
</evidence>
<proteinExistence type="predicted"/>
<keyword evidence="1" id="KW-0472">Membrane</keyword>
<dbReference type="PANTHER" id="PTHR43813:SF1">
    <property type="entry name" value="ACYL-ACTIVATING ENZYME 16, CHLOROPLASTIC-RELATED"/>
    <property type="match status" value="1"/>
</dbReference>
<feature type="transmembrane region" description="Helical" evidence="1">
    <location>
        <begin position="299"/>
        <end position="318"/>
    </location>
</feature>
<dbReference type="Pfam" id="PF00501">
    <property type="entry name" value="AMP-binding"/>
    <property type="match status" value="1"/>
</dbReference>